<keyword evidence="1" id="KW-0677">Repeat</keyword>
<keyword evidence="2" id="KW-0106">Calcium</keyword>
<evidence type="ECO:0000259" key="3">
    <source>
        <dbReference type="PROSITE" id="PS50222"/>
    </source>
</evidence>
<protein>
    <submittedName>
        <fullName evidence="4">CALL3-like protein</fullName>
    </submittedName>
</protein>
<reference evidence="4" key="1">
    <citation type="submission" date="2022-11" db="EMBL/GenBank/DDBJ databases">
        <title>Centuries of genome instability and evolution in soft-shell clam transmissible cancer (bioRxiv).</title>
        <authorList>
            <person name="Hart S.F.M."/>
            <person name="Yonemitsu M.A."/>
            <person name="Giersch R.M."/>
            <person name="Beal B.F."/>
            <person name="Arriagada G."/>
            <person name="Davis B.W."/>
            <person name="Ostrander E.A."/>
            <person name="Goff S.P."/>
            <person name="Metzger M.J."/>
        </authorList>
    </citation>
    <scope>NUCLEOTIDE SEQUENCE</scope>
    <source>
        <strain evidence="4">MELC-2E11</strain>
        <tissue evidence="4">Siphon/mantle</tissue>
    </source>
</reference>
<dbReference type="Pfam" id="PF13405">
    <property type="entry name" value="EF-hand_6"/>
    <property type="match status" value="1"/>
</dbReference>
<dbReference type="SMART" id="SM00054">
    <property type="entry name" value="EFh"/>
    <property type="match status" value="4"/>
</dbReference>
<keyword evidence="5" id="KW-1185">Reference proteome</keyword>
<dbReference type="EMBL" id="CP111018">
    <property type="protein sequence ID" value="WAR10846.1"/>
    <property type="molecule type" value="Genomic_DNA"/>
</dbReference>
<dbReference type="SUPFAM" id="SSF47473">
    <property type="entry name" value="EF-hand"/>
    <property type="match status" value="2"/>
</dbReference>
<proteinExistence type="predicted"/>
<dbReference type="PROSITE" id="PS50222">
    <property type="entry name" value="EF_HAND_2"/>
    <property type="match status" value="4"/>
</dbReference>
<accession>A0ABY7EPW3</accession>
<dbReference type="PROSITE" id="PS00018">
    <property type="entry name" value="EF_HAND_1"/>
    <property type="match status" value="3"/>
</dbReference>
<dbReference type="PANTHER" id="PTHR23050">
    <property type="entry name" value="CALCIUM BINDING PROTEIN"/>
    <property type="match status" value="1"/>
</dbReference>
<feature type="domain" description="EF-hand" evidence="3">
    <location>
        <begin position="49"/>
        <end position="84"/>
    </location>
</feature>
<dbReference type="InterPro" id="IPR011992">
    <property type="entry name" value="EF-hand-dom_pair"/>
</dbReference>
<evidence type="ECO:0000256" key="1">
    <source>
        <dbReference type="ARBA" id="ARBA00022737"/>
    </source>
</evidence>
<evidence type="ECO:0000313" key="4">
    <source>
        <dbReference type="EMBL" id="WAR10846.1"/>
    </source>
</evidence>
<sequence length="229" mass="25740">MSGEGELSFWLKRQLSAFEEKFVAADTDKSGFLSLPEVAAVLRNAGFKGTDEDIQAIFKFADKNKDAKISRAEYLQALKKAPKINLKEIVLRRAFRRYDADGSGFLTRDEVVAITASEEAGLNLPAENVAEMLLALVTDTDKKISYEEFLSHFRYQQTATLLRELFTRIDKDGSGRLTKQEIVNAIKADEELAFQAANLSQLLISFTRENTDNIDYQQFARIVAAQAKK</sequence>
<name>A0ABY7EPW3_MYAAR</name>
<dbReference type="Gene3D" id="1.10.238.10">
    <property type="entry name" value="EF-hand"/>
    <property type="match status" value="2"/>
</dbReference>
<dbReference type="InterPro" id="IPR050145">
    <property type="entry name" value="Centrin_CML-like"/>
</dbReference>
<evidence type="ECO:0000256" key="2">
    <source>
        <dbReference type="ARBA" id="ARBA00022837"/>
    </source>
</evidence>
<dbReference type="InterPro" id="IPR002048">
    <property type="entry name" value="EF_hand_dom"/>
</dbReference>
<dbReference type="Proteomes" id="UP001164746">
    <property type="component" value="Chromosome 7"/>
</dbReference>
<feature type="domain" description="EF-hand" evidence="3">
    <location>
        <begin position="157"/>
        <end position="192"/>
    </location>
</feature>
<evidence type="ECO:0000313" key="5">
    <source>
        <dbReference type="Proteomes" id="UP001164746"/>
    </source>
</evidence>
<dbReference type="InterPro" id="IPR018247">
    <property type="entry name" value="EF_Hand_1_Ca_BS"/>
</dbReference>
<dbReference type="Pfam" id="PF13499">
    <property type="entry name" value="EF-hand_7"/>
    <property type="match status" value="2"/>
</dbReference>
<organism evidence="4 5">
    <name type="scientific">Mya arenaria</name>
    <name type="common">Soft-shell clam</name>
    <dbReference type="NCBI Taxonomy" id="6604"/>
    <lineage>
        <taxon>Eukaryota</taxon>
        <taxon>Metazoa</taxon>
        <taxon>Spiralia</taxon>
        <taxon>Lophotrochozoa</taxon>
        <taxon>Mollusca</taxon>
        <taxon>Bivalvia</taxon>
        <taxon>Autobranchia</taxon>
        <taxon>Heteroconchia</taxon>
        <taxon>Euheterodonta</taxon>
        <taxon>Imparidentia</taxon>
        <taxon>Neoheterodontei</taxon>
        <taxon>Myida</taxon>
        <taxon>Myoidea</taxon>
        <taxon>Myidae</taxon>
        <taxon>Mya</taxon>
    </lineage>
</organism>
<feature type="domain" description="EF-hand" evidence="3">
    <location>
        <begin position="86"/>
        <end position="121"/>
    </location>
</feature>
<feature type="domain" description="EF-hand" evidence="3">
    <location>
        <begin position="13"/>
        <end position="48"/>
    </location>
</feature>
<gene>
    <name evidence="4" type="ORF">MAR_035922</name>
</gene>